<evidence type="ECO:0000313" key="1">
    <source>
        <dbReference type="EMBL" id="RCU48337.1"/>
    </source>
</evidence>
<gene>
    <name evidence="1" type="ORF">DU504_14105</name>
</gene>
<comment type="caution">
    <text evidence="1">The sequence shown here is derived from an EMBL/GenBank/DDBJ whole genome shotgun (WGS) entry which is preliminary data.</text>
</comment>
<dbReference type="Proteomes" id="UP000252189">
    <property type="component" value="Unassembled WGS sequence"/>
</dbReference>
<reference evidence="1 2" key="1">
    <citation type="submission" date="2018-07" db="EMBL/GenBank/DDBJ databases">
        <title>Genome sequences of Haloplanus salinus JCM 18368T.</title>
        <authorList>
            <person name="Kim Y.B."/>
            <person name="Roh S.W."/>
        </authorList>
    </citation>
    <scope>NUCLEOTIDE SEQUENCE [LARGE SCALE GENOMIC DNA]</scope>
    <source>
        <strain evidence="1 2">JCM 18368</strain>
    </source>
</reference>
<dbReference type="OrthoDB" id="169192at2157"/>
<dbReference type="AlphaFoldDB" id="A0A368NCL2"/>
<proteinExistence type="predicted"/>
<sequence>MATFPAVLTLKIRAGYDAPAAGEVVADALLEGSLVVSQTSGDVAVQHSTPLVAADHEVVDEVLSQLRGDAGA</sequence>
<evidence type="ECO:0000313" key="2">
    <source>
        <dbReference type="Proteomes" id="UP000252189"/>
    </source>
</evidence>
<dbReference type="EMBL" id="QPHM01000001">
    <property type="protein sequence ID" value="RCU48337.1"/>
    <property type="molecule type" value="Genomic_DNA"/>
</dbReference>
<keyword evidence="2" id="KW-1185">Reference proteome</keyword>
<accession>A0A368NCL2</accession>
<name>A0A368NCL2_9EURY</name>
<organism evidence="1 2">
    <name type="scientific">Haloplanus salinus</name>
    <dbReference type="NCBI Taxonomy" id="1126245"/>
    <lineage>
        <taxon>Archaea</taxon>
        <taxon>Methanobacteriati</taxon>
        <taxon>Methanobacteriota</taxon>
        <taxon>Stenosarchaea group</taxon>
        <taxon>Halobacteria</taxon>
        <taxon>Halobacteriales</taxon>
        <taxon>Haloferacaceae</taxon>
        <taxon>Haloplanus</taxon>
    </lineage>
</organism>
<dbReference type="RefSeq" id="WP_114449971.1">
    <property type="nucleotide sequence ID" value="NZ_QPHM01000001.1"/>
</dbReference>
<protein>
    <submittedName>
        <fullName evidence="1">Uncharacterized protein</fullName>
    </submittedName>
</protein>